<keyword evidence="2" id="KW-1133">Transmembrane helix</keyword>
<dbReference type="InterPro" id="IPR001972">
    <property type="entry name" value="Stomatin_HflK_fam"/>
</dbReference>
<dbReference type="AlphaFoldDB" id="A0A2G5U7G9"/>
<dbReference type="InterPro" id="IPR036527">
    <property type="entry name" value="SCP2_sterol-bd_dom_sf"/>
</dbReference>
<dbReference type="FunFam" id="3.30.1050.10:FF:000026">
    <property type="entry name" value="UNC-24"/>
    <property type="match status" value="1"/>
</dbReference>
<evidence type="ECO:0000313" key="5">
    <source>
        <dbReference type="Proteomes" id="UP000230233"/>
    </source>
</evidence>
<evidence type="ECO:0000256" key="1">
    <source>
        <dbReference type="ARBA" id="ARBA00008164"/>
    </source>
</evidence>
<accession>A0A2G5U7G9</accession>
<organism evidence="4 5">
    <name type="scientific">Caenorhabditis nigoni</name>
    <dbReference type="NCBI Taxonomy" id="1611254"/>
    <lineage>
        <taxon>Eukaryota</taxon>
        <taxon>Metazoa</taxon>
        <taxon>Ecdysozoa</taxon>
        <taxon>Nematoda</taxon>
        <taxon>Chromadorea</taxon>
        <taxon>Rhabditida</taxon>
        <taxon>Rhabditina</taxon>
        <taxon>Rhabditomorpha</taxon>
        <taxon>Rhabditoidea</taxon>
        <taxon>Rhabditidae</taxon>
        <taxon>Peloderinae</taxon>
        <taxon>Caenorhabditis</taxon>
    </lineage>
</organism>
<reference evidence="5" key="1">
    <citation type="submission" date="2017-10" db="EMBL/GenBank/DDBJ databases">
        <title>Rapid genome shrinkage in a self-fertile nematode reveals novel sperm competition proteins.</title>
        <authorList>
            <person name="Yin D."/>
            <person name="Schwarz E.M."/>
            <person name="Thomas C.G."/>
            <person name="Felde R.L."/>
            <person name="Korf I.F."/>
            <person name="Cutter A.D."/>
            <person name="Schartner C.M."/>
            <person name="Ralston E.J."/>
            <person name="Meyer B.J."/>
            <person name="Haag E.S."/>
        </authorList>
    </citation>
    <scope>NUCLEOTIDE SEQUENCE [LARGE SCALE GENOMIC DNA]</scope>
    <source>
        <strain evidence="5">JU1422</strain>
    </source>
</reference>
<keyword evidence="5" id="KW-1185">Reference proteome</keyword>
<evidence type="ECO:0000259" key="3">
    <source>
        <dbReference type="SMART" id="SM00244"/>
    </source>
</evidence>
<evidence type="ECO:0000313" key="4">
    <source>
        <dbReference type="EMBL" id="PIC35484.1"/>
    </source>
</evidence>
<dbReference type="Gene3D" id="3.30.479.30">
    <property type="entry name" value="Band 7 domain"/>
    <property type="match status" value="1"/>
</dbReference>
<dbReference type="PRINTS" id="PR00721">
    <property type="entry name" value="STOMATIN"/>
</dbReference>
<gene>
    <name evidence="4" type="primary">Cni-unc-24</name>
    <name evidence="4" type="synonym">Cnig_chr_IV.g14831</name>
    <name evidence="4" type="ORF">B9Z55_014831</name>
</gene>
<dbReference type="InterPro" id="IPR043202">
    <property type="entry name" value="Band-7_stomatin-like"/>
</dbReference>
<dbReference type="FunFam" id="3.30.479.30:FF:000004">
    <property type="entry name" value="Putative membrane protease family, stomatin"/>
    <property type="match status" value="1"/>
</dbReference>
<feature type="domain" description="Band 7" evidence="3">
    <location>
        <begin position="162"/>
        <end position="325"/>
    </location>
</feature>
<sequence length="490" mass="53816">MTFFSSSSYKYSALSQNDPEAPEEELEMESLEGYSGVVDFGDPNQSVMEYGMPEGSFDSAFTYAPYNDLDKMGYVGPKRQGMVLGSKYGNFTYSRDYGQDMEENVTVVVDVGPHSSDFLFQHDSNPLKLCIFQIKPLSAVELVIYGLSMLFVVMTMPLSLLFALKFISTSEKLVVLRLGRAQKTRGPGIALVVPCIDTTHKVTTSITAFNVPPLQVITIDRGLVELGATVFLKIRDPIAAVCGVQDRNASVRTLANTMLYRYISKKRICDITNSQDRRIMSANFKDELGTFTCQFGVEITDVEMSDVKIVKEGENMGMAALSSVAKSDAGQQLWQVIGPAFEDFAKECAAEEKAKEAAPLVDLSDVPSTSTNFPTSSSTEPSIDIDHLITVANMAIDEHLVRLIGRVFQINCADVDPICIDLKHGAGSAYKGTASNPDNIFESSFAVFGKIITKELSPVTAYMNGSLKVRGSIQEAMQLKYLVERMADWI</sequence>
<evidence type="ECO:0000256" key="2">
    <source>
        <dbReference type="SAM" id="Phobius"/>
    </source>
</evidence>
<dbReference type="SUPFAM" id="SSF55718">
    <property type="entry name" value="SCP-like"/>
    <property type="match status" value="1"/>
</dbReference>
<feature type="transmembrane region" description="Helical" evidence="2">
    <location>
        <begin position="142"/>
        <end position="164"/>
    </location>
</feature>
<dbReference type="OrthoDB" id="3592703at2759"/>
<comment type="caution">
    <text evidence="4">The sequence shown here is derived from an EMBL/GenBank/DDBJ whole genome shotgun (WGS) entry which is preliminary data.</text>
</comment>
<dbReference type="InterPro" id="IPR036013">
    <property type="entry name" value="Band_7/SPFH_dom_sf"/>
</dbReference>
<keyword evidence="2" id="KW-0472">Membrane</keyword>
<dbReference type="Pfam" id="PF02036">
    <property type="entry name" value="SCP2"/>
    <property type="match status" value="1"/>
</dbReference>
<dbReference type="SMART" id="SM00244">
    <property type="entry name" value="PHB"/>
    <property type="match status" value="1"/>
</dbReference>
<dbReference type="SUPFAM" id="SSF117892">
    <property type="entry name" value="Band 7/SPFH domain"/>
    <property type="match status" value="1"/>
</dbReference>
<dbReference type="GO" id="GO:0009898">
    <property type="term" value="C:cytoplasmic side of plasma membrane"/>
    <property type="evidence" value="ECO:0007669"/>
    <property type="project" value="UniProtKB-ARBA"/>
</dbReference>
<proteinExistence type="inferred from homology"/>
<dbReference type="PANTHER" id="PTHR10264:SF28">
    <property type="entry name" value="BAND 7 DOMAIN-CONTAINING PROTEIN"/>
    <property type="match status" value="1"/>
</dbReference>
<protein>
    <recommendedName>
        <fullName evidence="3">Band 7 domain-containing protein</fullName>
    </recommendedName>
</protein>
<keyword evidence="2" id="KW-0812">Transmembrane</keyword>
<dbReference type="Proteomes" id="UP000230233">
    <property type="component" value="Chromosome IV"/>
</dbReference>
<dbReference type="EMBL" id="PDUG01000004">
    <property type="protein sequence ID" value="PIC35484.1"/>
    <property type="molecule type" value="Genomic_DNA"/>
</dbReference>
<dbReference type="Gene3D" id="3.30.1050.10">
    <property type="entry name" value="SCP2 sterol-binding domain"/>
    <property type="match status" value="1"/>
</dbReference>
<dbReference type="STRING" id="1611254.A0A2G5U7G9"/>
<comment type="similarity">
    <text evidence="1">Belongs to the band 7/mec-2 family.</text>
</comment>
<dbReference type="InterPro" id="IPR001107">
    <property type="entry name" value="Band_7"/>
</dbReference>
<name>A0A2G5U7G9_9PELO</name>
<dbReference type="InterPro" id="IPR003033">
    <property type="entry name" value="SCP2_sterol-bd_dom"/>
</dbReference>
<dbReference type="PANTHER" id="PTHR10264">
    <property type="entry name" value="BAND 7 PROTEIN-RELATED"/>
    <property type="match status" value="1"/>
</dbReference>
<dbReference type="Pfam" id="PF01145">
    <property type="entry name" value="Band_7"/>
    <property type="match status" value="1"/>
</dbReference>